<dbReference type="GO" id="GO:0005886">
    <property type="term" value="C:plasma membrane"/>
    <property type="evidence" value="ECO:0007669"/>
    <property type="project" value="UniProtKB-SubCell"/>
</dbReference>
<dbReference type="EMBL" id="IACT01007383">
    <property type="protein sequence ID" value="LAC26501.1"/>
    <property type="molecule type" value="mRNA"/>
</dbReference>
<dbReference type="PIRSF" id="PIRSF006291">
    <property type="entry name" value="GspM"/>
    <property type="match status" value="1"/>
</dbReference>
<evidence type="ECO:0000256" key="3">
    <source>
        <dbReference type="ARBA" id="ARBA00022475"/>
    </source>
</evidence>
<dbReference type="SUPFAM" id="SSF103054">
    <property type="entry name" value="General secretion pathway protein M, EpsM"/>
    <property type="match status" value="1"/>
</dbReference>
<evidence type="ECO:0000256" key="6">
    <source>
        <dbReference type="ARBA" id="ARBA00022927"/>
    </source>
</evidence>
<dbReference type="Pfam" id="PF04612">
    <property type="entry name" value="T2SSM"/>
    <property type="match status" value="1"/>
</dbReference>
<protein>
    <submittedName>
        <fullName evidence="10">Type II secretion system protein M</fullName>
    </submittedName>
</protein>
<comment type="subcellular location">
    <subcellularLocation>
        <location evidence="1">Cell inner membrane</location>
        <topology evidence="1">Single-pass membrane protein</topology>
    </subcellularLocation>
</comment>
<evidence type="ECO:0000256" key="5">
    <source>
        <dbReference type="ARBA" id="ARBA00022692"/>
    </source>
</evidence>
<evidence type="ECO:0000256" key="1">
    <source>
        <dbReference type="ARBA" id="ARBA00004377"/>
    </source>
</evidence>
<evidence type="ECO:0000256" key="9">
    <source>
        <dbReference type="SAM" id="Phobius"/>
    </source>
</evidence>
<dbReference type="InterPro" id="IPR023229">
    <property type="entry name" value="T2SS_M_periplasmic_sf"/>
</dbReference>
<keyword evidence="7 9" id="KW-1133">Transmembrane helix</keyword>
<keyword evidence="2" id="KW-0813">Transport</keyword>
<dbReference type="Gene3D" id="3.30.1360.100">
    <property type="entry name" value="General secretion pathway protein M, EpsM"/>
    <property type="match status" value="1"/>
</dbReference>
<keyword evidence="5 9" id="KW-0812">Transmembrane</keyword>
<name>A0A6A7G757_9CRUS</name>
<reference evidence="10" key="1">
    <citation type="submission" date="2017-11" db="EMBL/GenBank/DDBJ databases">
        <title>The sensing device of the deep-sea amphipod.</title>
        <authorList>
            <person name="Kobayashi H."/>
            <person name="Nagahama T."/>
            <person name="Arai W."/>
            <person name="Sasagawa Y."/>
            <person name="Umeda M."/>
            <person name="Hayashi T."/>
            <person name="Nikaido I."/>
            <person name="Watanabe H."/>
            <person name="Oguri K."/>
            <person name="Kitazato H."/>
            <person name="Fujioka K."/>
            <person name="Kido Y."/>
            <person name="Takami H."/>
        </authorList>
    </citation>
    <scope>NUCLEOTIDE SEQUENCE</scope>
    <source>
        <tissue evidence="10">Whole body</tissue>
    </source>
</reference>
<keyword evidence="4" id="KW-0997">Cell inner membrane</keyword>
<feature type="transmembrane region" description="Helical" evidence="9">
    <location>
        <begin position="20"/>
        <end position="40"/>
    </location>
</feature>
<sequence length="160" mass="18698">MQEKWRIWWATSTLKEQRLVFLIVVFMFFSVCYWGAWLPLSTRLDKSEIQLIRTQKTLQWVQKNVSNVLKAGGVIQPEKVAKSSLSEVINRSAKRSGISFSRILNRNDTLEIWITNVEFNNCIDWLTSLKNKYAIRVLNIDINQATMPGYIKINRLVLGY</sequence>
<evidence type="ECO:0000313" key="10">
    <source>
        <dbReference type="EMBL" id="LAC26501.1"/>
    </source>
</evidence>
<evidence type="ECO:0000256" key="4">
    <source>
        <dbReference type="ARBA" id="ARBA00022519"/>
    </source>
</evidence>
<proteinExistence type="evidence at transcript level"/>
<keyword evidence="3" id="KW-1003">Cell membrane</keyword>
<keyword evidence="8 9" id="KW-0472">Membrane</keyword>
<keyword evidence="6" id="KW-0653">Protein transport</keyword>
<dbReference type="AlphaFoldDB" id="A0A6A7G757"/>
<dbReference type="InterPro" id="IPR007690">
    <property type="entry name" value="T2SS_GspM"/>
</dbReference>
<organism evidence="10">
    <name type="scientific">Hirondellea gigas</name>
    <dbReference type="NCBI Taxonomy" id="1518452"/>
    <lineage>
        <taxon>Eukaryota</taxon>
        <taxon>Metazoa</taxon>
        <taxon>Ecdysozoa</taxon>
        <taxon>Arthropoda</taxon>
        <taxon>Crustacea</taxon>
        <taxon>Multicrustacea</taxon>
        <taxon>Malacostraca</taxon>
        <taxon>Eumalacostraca</taxon>
        <taxon>Peracarida</taxon>
        <taxon>Amphipoda</taxon>
        <taxon>Amphilochidea</taxon>
        <taxon>Lysianassida</taxon>
        <taxon>Lysianassidira</taxon>
        <taxon>Lysianassoidea</taxon>
        <taxon>Lysianassidae</taxon>
        <taxon>Hirondellea</taxon>
    </lineage>
</organism>
<dbReference type="GO" id="GO:0015031">
    <property type="term" value="P:protein transport"/>
    <property type="evidence" value="ECO:0007669"/>
    <property type="project" value="UniProtKB-KW"/>
</dbReference>
<evidence type="ECO:0000256" key="2">
    <source>
        <dbReference type="ARBA" id="ARBA00022448"/>
    </source>
</evidence>
<evidence type="ECO:0000256" key="8">
    <source>
        <dbReference type="ARBA" id="ARBA00023136"/>
    </source>
</evidence>
<accession>A0A6A7G757</accession>
<evidence type="ECO:0000256" key="7">
    <source>
        <dbReference type="ARBA" id="ARBA00022989"/>
    </source>
</evidence>